<gene>
    <name evidence="4" type="ORF">B1A_00407</name>
</gene>
<dbReference type="Pfam" id="PF01557">
    <property type="entry name" value="FAA_hydrolase"/>
    <property type="match status" value="1"/>
</dbReference>
<organism evidence="4">
    <name type="scientific">mine drainage metagenome</name>
    <dbReference type="NCBI Taxonomy" id="410659"/>
    <lineage>
        <taxon>unclassified sequences</taxon>
        <taxon>metagenomes</taxon>
        <taxon>ecological metagenomes</taxon>
    </lineage>
</organism>
<sequence>MGANDDLVLPAISQAVDWEAELGVVIKDETRNVSESEANDHIAGFVVVNDVSMRDFQNRTTQFMQGKIFEGTTPVGPELVTPEEVDFARDLRITTTIDGEVMQDSRTSRLIFSIPEVISYISSIIT</sequence>
<dbReference type="GO" id="GO:0016853">
    <property type="term" value="F:isomerase activity"/>
    <property type="evidence" value="ECO:0007669"/>
    <property type="project" value="UniProtKB-KW"/>
</dbReference>
<dbReference type="PANTHER" id="PTHR42796:SF4">
    <property type="entry name" value="FUMARYLACETOACETATE HYDROLASE DOMAIN-CONTAINING PROTEIN 2A"/>
    <property type="match status" value="1"/>
</dbReference>
<dbReference type="InterPro" id="IPR036663">
    <property type="entry name" value="Fumarylacetoacetase_C_sf"/>
</dbReference>
<reference evidence="4" key="2">
    <citation type="journal article" date="2014" name="ISME J.">
        <title>Microbial stratification in low pH oxic and suboxic macroscopic growths along an acid mine drainage.</title>
        <authorList>
            <person name="Mendez-Garcia C."/>
            <person name="Mesa V."/>
            <person name="Sprenger R.R."/>
            <person name="Richter M."/>
            <person name="Diez M.S."/>
            <person name="Solano J."/>
            <person name="Bargiela R."/>
            <person name="Golyshina O.V."/>
            <person name="Manteca A."/>
            <person name="Ramos J.L."/>
            <person name="Gallego J.R."/>
            <person name="Llorente I."/>
            <person name="Martins Dos Santos V.A."/>
            <person name="Jensen O.N."/>
            <person name="Pelaez A.I."/>
            <person name="Sanchez J."/>
            <person name="Ferrer M."/>
        </authorList>
    </citation>
    <scope>NUCLEOTIDE SEQUENCE</scope>
</reference>
<name>T1CED2_9ZZZZ</name>
<dbReference type="EMBL" id="AUZX01000306">
    <property type="protein sequence ID" value="EQD80892.1"/>
    <property type="molecule type" value="Genomic_DNA"/>
</dbReference>
<dbReference type="GO" id="GO:0044281">
    <property type="term" value="P:small molecule metabolic process"/>
    <property type="evidence" value="ECO:0007669"/>
    <property type="project" value="UniProtKB-ARBA"/>
</dbReference>
<dbReference type="InterPro" id="IPR011234">
    <property type="entry name" value="Fumarylacetoacetase-like_C"/>
</dbReference>
<evidence type="ECO:0000313" key="4">
    <source>
        <dbReference type="EMBL" id="EQD80892.1"/>
    </source>
</evidence>
<dbReference type="PANTHER" id="PTHR42796">
    <property type="entry name" value="FUMARYLACETOACETATE HYDROLASE DOMAIN-CONTAINING PROTEIN 2A-RELATED"/>
    <property type="match status" value="1"/>
</dbReference>
<evidence type="ECO:0000259" key="3">
    <source>
        <dbReference type="Pfam" id="PF01557"/>
    </source>
</evidence>
<evidence type="ECO:0000256" key="2">
    <source>
        <dbReference type="ARBA" id="ARBA00022723"/>
    </source>
</evidence>
<dbReference type="Gene3D" id="3.90.850.10">
    <property type="entry name" value="Fumarylacetoacetase-like, C-terminal domain"/>
    <property type="match status" value="1"/>
</dbReference>
<accession>T1CED2</accession>
<comment type="similarity">
    <text evidence="1">Belongs to the FAH family.</text>
</comment>
<reference evidence="4" key="1">
    <citation type="submission" date="2013-08" db="EMBL/GenBank/DDBJ databases">
        <authorList>
            <person name="Mendez C."/>
            <person name="Richter M."/>
            <person name="Ferrer M."/>
            <person name="Sanchez J."/>
        </authorList>
    </citation>
    <scope>NUCLEOTIDE SEQUENCE</scope>
</reference>
<evidence type="ECO:0000256" key="1">
    <source>
        <dbReference type="ARBA" id="ARBA00010211"/>
    </source>
</evidence>
<dbReference type="GO" id="GO:0046872">
    <property type="term" value="F:metal ion binding"/>
    <property type="evidence" value="ECO:0007669"/>
    <property type="project" value="UniProtKB-KW"/>
</dbReference>
<feature type="domain" description="Fumarylacetoacetase-like C-terminal" evidence="3">
    <location>
        <begin position="2"/>
        <end position="126"/>
    </location>
</feature>
<proteinExistence type="inferred from homology"/>
<feature type="non-terminal residue" evidence="4">
    <location>
        <position position="126"/>
    </location>
</feature>
<comment type="caution">
    <text evidence="4">The sequence shown here is derived from an EMBL/GenBank/DDBJ whole genome shotgun (WGS) entry which is preliminary data.</text>
</comment>
<keyword evidence="4" id="KW-0413">Isomerase</keyword>
<dbReference type="AlphaFoldDB" id="T1CED2"/>
<dbReference type="SUPFAM" id="SSF56529">
    <property type="entry name" value="FAH"/>
    <property type="match status" value="1"/>
</dbReference>
<keyword evidence="2" id="KW-0479">Metal-binding</keyword>
<dbReference type="InterPro" id="IPR051121">
    <property type="entry name" value="FAH"/>
</dbReference>
<protein>
    <submittedName>
        <fullName evidence="4">5-carboxymethyl-2-hydroxymuconate Delta-isomerase</fullName>
    </submittedName>
</protein>